<feature type="transmembrane region" description="Helical" evidence="1">
    <location>
        <begin position="780"/>
        <end position="801"/>
    </location>
</feature>
<evidence type="ECO:0000313" key="3">
    <source>
        <dbReference type="EMBL" id="CAE8680238.1"/>
    </source>
</evidence>
<feature type="signal peptide" evidence="2">
    <location>
        <begin position="1"/>
        <end position="21"/>
    </location>
</feature>
<evidence type="ECO:0000256" key="1">
    <source>
        <dbReference type="SAM" id="Phobius"/>
    </source>
</evidence>
<dbReference type="Gene3D" id="2.10.50.10">
    <property type="entry name" value="Tumor Necrosis Factor Receptor, subunit A, domain 2"/>
    <property type="match status" value="1"/>
</dbReference>
<dbReference type="EMBL" id="CAJNNW010025833">
    <property type="protein sequence ID" value="CAE8680238.1"/>
    <property type="molecule type" value="Genomic_DNA"/>
</dbReference>
<keyword evidence="1" id="KW-0812">Transmembrane</keyword>
<evidence type="ECO:0000313" key="4">
    <source>
        <dbReference type="Proteomes" id="UP000626109"/>
    </source>
</evidence>
<feature type="transmembrane region" description="Helical" evidence="1">
    <location>
        <begin position="942"/>
        <end position="960"/>
    </location>
</feature>
<dbReference type="PANTHER" id="PTHR11319">
    <property type="entry name" value="G PROTEIN-COUPLED RECEPTOR-RELATED"/>
    <property type="match status" value="1"/>
</dbReference>
<gene>
    <name evidence="3" type="ORF">PGLA2088_LOCUS21801</name>
</gene>
<feature type="transmembrane region" description="Helical" evidence="1">
    <location>
        <begin position="833"/>
        <end position="856"/>
    </location>
</feature>
<feature type="chain" id="PRO_5032501529" evidence="2">
    <location>
        <begin position="22"/>
        <end position="1443"/>
    </location>
</feature>
<feature type="transmembrane region" description="Helical" evidence="1">
    <location>
        <begin position="648"/>
        <end position="668"/>
    </location>
</feature>
<sequence length="1443" mass="156117">MWYRAMMLAALLLGLANSVKARSCLPDALPENQRSNITVSGVSMPLGVWSCQWASGYLSAYVFSILAGEVLGYQIAEGGGISSKQMVFALGGCLDPKAYGTDPKCGTGVPVTNHVGFENWFSLNTAMPGWLSKIGDMAPVMMGSIGYEGLEGMYIMDAPLSAALSQSGLHLDFYGSYNSSWYHPEVYFPNISTIDLSLMRKCSTGRMSLSEDANIYVRATGDYDGVVNVSGQLKLKCWNDVWWLSPACRDTPQSCIPIVSGGDSWGVDQIIQQISFYNMPMAFGTAINTSLYSSINIANKGALYAFDPDVTFIAQQPKVIRFPKNNAGEYIEGIYGTASAGTILDNWYFKDLKTVAERAHILLSKYKLSQDNINGMLGDVVSVGDNDHWAGACRWVIKNRNLWRSWIPDSTSCSQGNGLVDSAGHLVGNRSQAVDCKVCPVGRASIAMTDGRGPTRFCLQCPKGKSQGLPGEQECVPCLIGSYSAVPGSMACSLCAVGSYGSLKGLSACSVCGNGTISEKLRSTNKAIMVQGEEEWVAYQGAVSFDACGCRKDTRMDASGECLPCGEGLKCDGSGKVMVLKGFYTAADSPGSVFRCFGDSKRCPGGPPGTCAPGRDNETIACVSCSSGLRPGPGDDGACTPCSSGNSALFSVAIILSILAIAVLYMFLRNEGQDGTARNDAFLIASVAVGQCVVVSQQLSIFGQLKVNWGSPFSEVLDFFGLLALNFEWLNVSCVASFSPLQMYAARVFLVLLFFVAAGCIHLLYVALCKKFAEGLEISACVKVMGNLMMIFFISVAGAILGPFRCYTHPNGARTVQEFGGVLCNSEGEHQKMLIVAGIALIMPVSFFAMASYVVIVELPKRMQKADVAFLRTWSFLYYRYRPGAAVFSVILLVRNVALVIVPVIPGGAIKVLLIILVLCVSSLVTSFMLPRRTLECNYMEASLLAGMAVLISMGSLFMEDVDVDSVMQVCLALFIAMILLIFGVFLQGFTKYLRAKHRKPFQYFLCHQKSGAGAFARLLKCELIRMKSVKGKVFVDCDDLQDLTKLFGYVGFDTEHLIILGTKDILTRKWCMGEVTTGRLHKVKTVVVALPDYEPPSETLVQEYQVHVPDVMELAAHGISVAAVQETLRWMRELPTIELLGNLDSKLTRAVCTELVVMHVSPGSMGKNSVQLSNEAEDELHEETRLVNRKAQYNGSKVAILVDYKNMEAVATALVLQLMVSPLLISSGGMVPYIMTANEEAMPTVQIIVVICSQGFFGNPDIARVLVSSAARSLTVLPIIAEDGFRFPTKDFYDEVLATAETTVQPSHLAAVIKQVFQEIAVGFNPQGYSASVQDLEVKAKTIAFRLLGGKLRPMSLEDYQPTSPEEFEANSMGLLPPASMSTEAEEQTPMFGFQRKLDLAPRPVDSQHAPAAAASHLVTGKGDKHWSATEAADNVSACRVQ</sequence>
<reference evidence="3" key="1">
    <citation type="submission" date="2021-02" db="EMBL/GenBank/DDBJ databases">
        <authorList>
            <person name="Dougan E. K."/>
            <person name="Rhodes N."/>
            <person name="Thang M."/>
            <person name="Chan C."/>
        </authorList>
    </citation>
    <scope>NUCLEOTIDE SEQUENCE</scope>
</reference>
<dbReference type="Proteomes" id="UP000626109">
    <property type="component" value="Unassembled WGS sequence"/>
</dbReference>
<proteinExistence type="predicted"/>
<feature type="transmembrane region" description="Helical" evidence="1">
    <location>
        <begin position="1215"/>
        <end position="1236"/>
    </location>
</feature>
<name>A0A813JEU3_POLGL</name>
<accession>A0A813JEU3</accession>
<dbReference type="SMART" id="SM01411">
    <property type="entry name" value="Ephrin_rec_like"/>
    <property type="match status" value="1"/>
</dbReference>
<feature type="transmembrane region" description="Helical" evidence="1">
    <location>
        <begin position="885"/>
        <end position="906"/>
    </location>
</feature>
<dbReference type="PANTHER" id="PTHR11319:SF35">
    <property type="entry name" value="OUTER MEMBRANE PROTEIN PMPC-RELATED"/>
    <property type="match status" value="1"/>
</dbReference>
<feature type="transmembrane region" description="Helical" evidence="1">
    <location>
        <begin position="744"/>
        <end position="768"/>
    </location>
</feature>
<keyword evidence="1" id="KW-1133">Transmembrane helix</keyword>
<feature type="transmembrane region" description="Helical" evidence="1">
    <location>
        <begin position="966"/>
        <end position="990"/>
    </location>
</feature>
<keyword evidence="2" id="KW-0732">Signal</keyword>
<comment type="caution">
    <text evidence="3">The sequence shown here is derived from an EMBL/GenBank/DDBJ whole genome shotgun (WGS) entry which is preliminary data.</text>
</comment>
<organism evidence="3 4">
    <name type="scientific">Polarella glacialis</name>
    <name type="common">Dinoflagellate</name>
    <dbReference type="NCBI Taxonomy" id="89957"/>
    <lineage>
        <taxon>Eukaryota</taxon>
        <taxon>Sar</taxon>
        <taxon>Alveolata</taxon>
        <taxon>Dinophyceae</taxon>
        <taxon>Suessiales</taxon>
        <taxon>Suessiaceae</taxon>
        <taxon>Polarella</taxon>
    </lineage>
</organism>
<keyword evidence="1" id="KW-0472">Membrane</keyword>
<protein>
    <submittedName>
        <fullName evidence="3">Uncharacterized protein</fullName>
    </submittedName>
</protein>
<evidence type="ECO:0000256" key="2">
    <source>
        <dbReference type="SAM" id="SignalP"/>
    </source>
</evidence>
<feature type="transmembrane region" description="Helical" evidence="1">
    <location>
        <begin position="912"/>
        <end position="930"/>
    </location>
</feature>